<evidence type="ECO:0000256" key="1">
    <source>
        <dbReference type="ARBA" id="ARBA00023157"/>
    </source>
</evidence>
<gene>
    <name evidence="3" type="ORF">Zmor_015597</name>
</gene>
<dbReference type="PANTHER" id="PTHR24260">
    <property type="match status" value="1"/>
</dbReference>
<comment type="caution">
    <text evidence="3">The sequence shown here is derived from an EMBL/GenBank/DDBJ whole genome shotgun (WGS) entry which is preliminary data.</text>
</comment>
<evidence type="ECO:0000313" key="3">
    <source>
        <dbReference type="EMBL" id="KAJ3656526.1"/>
    </source>
</evidence>
<dbReference type="SMART" id="SM00020">
    <property type="entry name" value="Tryp_SPc"/>
    <property type="match status" value="1"/>
</dbReference>
<proteinExistence type="predicted"/>
<protein>
    <recommendedName>
        <fullName evidence="2">Peptidase S1 domain-containing protein</fullName>
    </recommendedName>
</protein>
<feature type="domain" description="Peptidase S1" evidence="2">
    <location>
        <begin position="7"/>
        <end position="239"/>
    </location>
</feature>
<dbReference type="CDD" id="cd00190">
    <property type="entry name" value="Tryp_SPc"/>
    <property type="match status" value="1"/>
</dbReference>
<dbReference type="Gene3D" id="2.40.10.10">
    <property type="entry name" value="Trypsin-like serine proteases"/>
    <property type="match status" value="2"/>
</dbReference>
<dbReference type="InterPro" id="IPR043504">
    <property type="entry name" value="Peptidase_S1_PA_chymotrypsin"/>
</dbReference>
<dbReference type="GO" id="GO:0004252">
    <property type="term" value="F:serine-type endopeptidase activity"/>
    <property type="evidence" value="ECO:0007669"/>
    <property type="project" value="InterPro"/>
</dbReference>
<dbReference type="PRINTS" id="PR00722">
    <property type="entry name" value="CHYMOTRYPSIN"/>
</dbReference>
<dbReference type="PANTHER" id="PTHR24260:SF136">
    <property type="entry name" value="GH08193P-RELATED"/>
    <property type="match status" value="1"/>
</dbReference>
<dbReference type="InterPro" id="IPR009003">
    <property type="entry name" value="Peptidase_S1_PA"/>
</dbReference>
<organism evidence="3 4">
    <name type="scientific">Zophobas morio</name>
    <dbReference type="NCBI Taxonomy" id="2755281"/>
    <lineage>
        <taxon>Eukaryota</taxon>
        <taxon>Metazoa</taxon>
        <taxon>Ecdysozoa</taxon>
        <taxon>Arthropoda</taxon>
        <taxon>Hexapoda</taxon>
        <taxon>Insecta</taxon>
        <taxon>Pterygota</taxon>
        <taxon>Neoptera</taxon>
        <taxon>Endopterygota</taxon>
        <taxon>Coleoptera</taxon>
        <taxon>Polyphaga</taxon>
        <taxon>Cucujiformia</taxon>
        <taxon>Tenebrionidae</taxon>
        <taxon>Zophobas</taxon>
    </lineage>
</organism>
<dbReference type="Proteomes" id="UP001168821">
    <property type="component" value="Unassembled WGS sequence"/>
</dbReference>
<dbReference type="InterPro" id="IPR051333">
    <property type="entry name" value="CLIP_Serine_Protease"/>
</dbReference>
<sequence length="241" mass="26373">MGGFFRTAGGQEARAGQLPFAAAIYITTSDGSYFCGGTLISDQWILTAGQCVNSAILLTIHLGATNLVGDDPNRIVVATSDYVIHPDFNPETLDNDIALIKLRLPIEFTGYIKPIDYLATHTLPVGDRSVSIGWGHTSDEAAEFSNQLQWANVISISNDQCKIYYGNQITETMVCIDGIYYNEGTCMGDSGGPLIQYVRQYRYHAGVASFYSANGCETTDPSGYTRTYPYVEWIKNITGII</sequence>
<evidence type="ECO:0000313" key="4">
    <source>
        <dbReference type="Proteomes" id="UP001168821"/>
    </source>
</evidence>
<dbReference type="AlphaFoldDB" id="A0AA38MHB2"/>
<evidence type="ECO:0000259" key="2">
    <source>
        <dbReference type="PROSITE" id="PS50240"/>
    </source>
</evidence>
<keyword evidence="1" id="KW-1015">Disulfide bond</keyword>
<keyword evidence="4" id="KW-1185">Reference proteome</keyword>
<accession>A0AA38MHB2</accession>
<dbReference type="Pfam" id="PF00089">
    <property type="entry name" value="Trypsin"/>
    <property type="match status" value="1"/>
</dbReference>
<dbReference type="InterPro" id="IPR001314">
    <property type="entry name" value="Peptidase_S1A"/>
</dbReference>
<dbReference type="FunFam" id="2.40.10.10:FF:000166">
    <property type="entry name" value="Trypsin"/>
    <property type="match status" value="1"/>
</dbReference>
<dbReference type="PROSITE" id="PS50240">
    <property type="entry name" value="TRYPSIN_DOM"/>
    <property type="match status" value="1"/>
</dbReference>
<dbReference type="InterPro" id="IPR033116">
    <property type="entry name" value="TRYPSIN_SER"/>
</dbReference>
<name>A0AA38MHB2_9CUCU</name>
<dbReference type="GO" id="GO:0006508">
    <property type="term" value="P:proteolysis"/>
    <property type="evidence" value="ECO:0007669"/>
    <property type="project" value="InterPro"/>
</dbReference>
<dbReference type="PROSITE" id="PS00135">
    <property type="entry name" value="TRYPSIN_SER"/>
    <property type="match status" value="1"/>
</dbReference>
<dbReference type="EMBL" id="JALNTZ010000004">
    <property type="protein sequence ID" value="KAJ3656526.1"/>
    <property type="molecule type" value="Genomic_DNA"/>
</dbReference>
<dbReference type="InterPro" id="IPR001254">
    <property type="entry name" value="Trypsin_dom"/>
</dbReference>
<dbReference type="SUPFAM" id="SSF50494">
    <property type="entry name" value="Trypsin-like serine proteases"/>
    <property type="match status" value="1"/>
</dbReference>
<reference evidence="3" key="1">
    <citation type="journal article" date="2023" name="G3 (Bethesda)">
        <title>Whole genome assemblies of Zophobas morio and Tenebrio molitor.</title>
        <authorList>
            <person name="Kaur S."/>
            <person name="Stinson S.A."/>
            <person name="diCenzo G.C."/>
        </authorList>
    </citation>
    <scope>NUCLEOTIDE SEQUENCE</scope>
    <source>
        <strain evidence="3">QUZm001</strain>
    </source>
</reference>